<proteinExistence type="inferred from homology"/>
<dbReference type="CDD" id="cd09916">
    <property type="entry name" value="CpxP_like"/>
    <property type="match status" value="1"/>
</dbReference>
<evidence type="ECO:0000256" key="3">
    <source>
        <dbReference type="ARBA" id="ARBA00022729"/>
    </source>
</evidence>
<feature type="signal peptide" evidence="6">
    <location>
        <begin position="1"/>
        <end position="25"/>
    </location>
</feature>
<dbReference type="PANTHER" id="PTHR38102">
    <property type="entry name" value="PERIPLASMIC CHAPERONE SPY"/>
    <property type="match status" value="1"/>
</dbReference>
<comment type="subcellular location">
    <subcellularLocation>
        <location evidence="1">Periplasm</location>
    </subcellularLocation>
</comment>
<evidence type="ECO:0000256" key="1">
    <source>
        <dbReference type="ARBA" id="ARBA00004418"/>
    </source>
</evidence>
<evidence type="ECO:0000313" key="8">
    <source>
        <dbReference type="Proteomes" id="UP001209713"/>
    </source>
</evidence>
<keyword evidence="5" id="KW-0175">Coiled coil</keyword>
<dbReference type="Gene3D" id="1.20.120.1490">
    <property type="match status" value="1"/>
</dbReference>
<comment type="similarity">
    <text evidence="2">Belongs to the CpxP/Spy family.</text>
</comment>
<evidence type="ECO:0000256" key="5">
    <source>
        <dbReference type="SAM" id="Coils"/>
    </source>
</evidence>
<dbReference type="EMBL" id="JAOVZB010000004">
    <property type="protein sequence ID" value="MCV2403203.1"/>
    <property type="molecule type" value="Genomic_DNA"/>
</dbReference>
<reference evidence="7 8" key="1">
    <citation type="submission" date="2022-10" db="EMBL/GenBank/DDBJ databases">
        <title>Marinomonas transparenta sp. nov. and Marinomonas sargassi sp. nov., isolated from marine alga (Sargassum natans (L.) Gaillon).</title>
        <authorList>
            <person name="Wang Y."/>
        </authorList>
    </citation>
    <scope>NUCLEOTIDE SEQUENCE [LARGE SCALE GENOMIC DNA]</scope>
    <source>
        <strain evidence="7 8">C2222</strain>
    </source>
</reference>
<comment type="caution">
    <text evidence="7">The sequence shown here is derived from an EMBL/GenBank/DDBJ whole genome shotgun (WGS) entry which is preliminary data.</text>
</comment>
<feature type="chain" id="PRO_5046585667" evidence="6">
    <location>
        <begin position="26"/>
        <end position="164"/>
    </location>
</feature>
<gene>
    <name evidence="7" type="ORF">OFY17_09965</name>
</gene>
<sequence>MKATKKFVIAAVTLPLVLGTASAYAFGGKDHKGKDNNCRNELGRGMMKALEITEEQKAEIKELCQVAKEEKRGAKEQQPFDMEKHKQRFEQLNALLLADTFDKSKANAIAQEMAEKHAAQQMSKLEMKFKVLNVLTPEQKAKYVELQEERMAKKAEKKQERRDK</sequence>
<dbReference type="RefSeq" id="WP_263530584.1">
    <property type="nucleotide sequence ID" value="NZ_JAOVZB010000004.1"/>
</dbReference>
<dbReference type="PIRSF" id="PIRSF034445">
    <property type="entry name" value="CpxP_Spy"/>
    <property type="match status" value="1"/>
</dbReference>
<accession>A0ABT2YTK9</accession>
<feature type="coiled-coil region" evidence="5">
    <location>
        <begin position="50"/>
        <end position="77"/>
    </location>
</feature>
<protein>
    <submittedName>
        <fullName evidence="7">CpxP family protein</fullName>
    </submittedName>
</protein>
<dbReference type="InterPro" id="IPR052211">
    <property type="entry name" value="Cpx_auxiliary_protein"/>
</dbReference>
<dbReference type="Pfam" id="PF07813">
    <property type="entry name" value="LTXXQ"/>
    <property type="match status" value="1"/>
</dbReference>
<dbReference type="NCBIfam" id="NF009391">
    <property type="entry name" value="PRK12750.1"/>
    <property type="match status" value="1"/>
</dbReference>
<keyword evidence="4" id="KW-0574">Periplasm</keyword>
<evidence type="ECO:0000256" key="2">
    <source>
        <dbReference type="ARBA" id="ARBA00008441"/>
    </source>
</evidence>
<dbReference type="Proteomes" id="UP001209713">
    <property type="component" value="Unassembled WGS sequence"/>
</dbReference>
<dbReference type="InterPro" id="IPR012899">
    <property type="entry name" value="LTXXQ"/>
</dbReference>
<dbReference type="PANTHER" id="PTHR38102:SF1">
    <property type="entry name" value="PERIPLASMIC CHAPERONE SPY"/>
    <property type="match status" value="1"/>
</dbReference>
<evidence type="ECO:0000313" key="7">
    <source>
        <dbReference type="EMBL" id="MCV2403203.1"/>
    </source>
</evidence>
<name>A0ABT2YTK9_9GAMM</name>
<evidence type="ECO:0000256" key="4">
    <source>
        <dbReference type="ARBA" id="ARBA00022764"/>
    </source>
</evidence>
<organism evidence="7 8">
    <name type="scientific">Marinomonas sargassi</name>
    <dbReference type="NCBI Taxonomy" id="2984494"/>
    <lineage>
        <taxon>Bacteria</taxon>
        <taxon>Pseudomonadati</taxon>
        <taxon>Pseudomonadota</taxon>
        <taxon>Gammaproteobacteria</taxon>
        <taxon>Oceanospirillales</taxon>
        <taxon>Oceanospirillaceae</taxon>
        <taxon>Marinomonas</taxon>
    </lineage>
</organism>
<keyword evidence="3 6" id="KW-0732">Signal</keyword>
<evidence type="ECO:0000256" key="6">
    <source>
        <dbReference type="SAM" id="SignalP"/>
    </source>
</evidence>
<keyword evidence="8" id="KW-1185">Reference proteome</keyword>